<evidence type="ECO:0008006" key="4">
    <source>
        <dbReference type="Google" id="ProtNLM"/>
    </source>
</evidence>
<name>A0A4D7B6B6_9HYPH</name>
<evidence type="ECO:0000313" key="3">
    <source>
        <dbReference type="Proteomes" id="UP000298781"/>
    </source>
</evidence>
<organism evidence="2 3">
    <name type="scientific">Phreatobacter stygius</name>
    <dbReference type="NCBI Taxonomy" id="1940610"/>
    <lineage>
        <taxon>Bacteria</taxon>
        <taxon>Pseudomonadati</taxon>
        <taxon>Pseudomonadota</taxon>
        <taxon>Alphaproteobacteria</taxon>
        <taxon>Hyphomicrobiales</taxon>
        <taxon>Phreatobacteraceae</taxon>
        <taxon>Phreatobacter</taxon>
    </lineage>
</organism>
<feature type="region of interest" description="Disordered" evidence="1">
    <location>
        <begin position="83"/>
        <end position="123"/>
    </location>
</feature>
<evidence type="ECO:0000256" key="1">
    <source>
        <dbReference type="SAM" id="MobiDB-lite"/>
    </source>
</evidence>
<dbReference type="RefSeq" id="WP_136961956.1">
    <property type="nucleotide sequence ID" value="NZ_CP039690.1"/>
</dbReference>
<proteinExistence type="predicted"/>
<dbReference type="KEGG" id="pstg:E8M01_21145"/>
<gene>
    <name evidence="2" type="ORF">E8M01_21145</name>
</gene>
<dbReference type="Proteomes" id="UP000298781">
    <property type="component" value="Chromosome"/>
</dbReference>
<reference evidence="2 3" key="1">
    <citation type="submission" date="2019-04" db="EMBL/GenBank/DDBJ databases">
        <title>Phreatobacter aquaticus sp. nov.</title>
        <authorList>
            <person name="Choi A."/>
        </authorList>
    </citation>
    <scope>NUCLEOTIDE SEQUENCE [LARGE SCALE GENOMIC DNA]</scope>
    <source>
        <strain evidence="2 3">KCTC 52518</strain>
    </source>
</reference>
<dbReference type="EMBL" id="CP039690">
    <property type="protein sequence ID" value="QCI66513.1"/>
    <property type="molecule type" value="Genomic_DNA"/>
</dbReference>
<evidence type="ECO:0000313" key="2">
    <source>
        <dbReference type="EMBL" id="QCI66513.1"/>
    </source>
</evidence>
<protein>
    <recommendedName>
        <fullName evidence="4">DUF5330 domain-containing protein</fullName>
    </recommendedName>
</protein>
<dbReference type="AlphaFoldDB" id="A0A4D7B6B6"/>
<dbReference type="OrthoDB" id="8480879at2"/>
<accession>A0A4D7B6B6</accession>
<keyword evidence="3" id="KW-1185">Reference proteome</keyword>
<sequence length="123" mass="12782">MFFLIKAVFWLGLVFLLMPDRGLFSSTAKAPDAPATSVTAEAVARAIAVRALELCRDNAETCAQGAALAGQAASAGRRELVPAAPARTQDTLTPTDLQVPFGGVMPPAGSAPRMAPLPPRRPV</sequence>